<keyword evidence="11 16" id="KW-0408">Iron</keyword>
<dbReference type="Gene3D" id="3.40.50.1980">
    <property type="entry name" value="Nitrogenase molybdenum iron protein domain"/>
    <property type="match status" value="3"/>
</dbReference>
<dbReference type="InterPro" id="IPR000510">
    <property type="entry name" value="Nase/OxRdtase_comp1"/>
</dbReference>
<comment type="function">
    <text evidence="3">This molybdenum-iron protein is part of the nitrogenase complex that catalyzes the key enzymatic reactions in nitrogen fixation.</text>
</comment>
<comment type="cofactor">
    <cofactor evidence="1">
        <name>[8Fe-7S] cluster</name>
        <dbReference type="ChEBI" id="CHEBI:21143"/>
    </cofactor>
</comment>
<keyword evidence="21" id="KW-1185">Reference proteome</keyword>
<dbReference type="Proteomes" id="UP000262712">
    <property type="component" value="Chromosome"/>
</dbReference>
<dbReference type="RefSeq" id="WP_099342091.1">
    <property type="nucleotide sequence ID" value="NZ_CP032098.1"/>
</dbReference>
<evidence type="ECO:0000256" key="4">
    <source>
        <dbReference type="ARBA" id="ARBA00011002"/>
    </source>
</evidence>
<dbReference type="NCBIfam" id="TIGR01862">
    <property type="entry name" value="N2-ase-Ialpha"/>
    <property type="match status" value="1"/>
</dbReference>
<evidence type="ECO:0000256" key="16">
    <source>
        <dbReference type="RuleBase" id="RU004022"/>
    </source>
</evidence>
<evidence type="ECO:0000256" key="3">
    <source>
        <dbReference type="ARBA" id="ARBA00002621"/>
    </source>
</evidence>
<dbReference type="EMBL" id="CP032098">
    <property type="protein sequence ID" value="AXX93199.1"/>
    <property type="molecule type" value="Genomic_DNA"/>
</dbReference>
<name>A0A2G1DJ74_9BACT</name>
<dbReference type="PROSITE" id="PS00090">
    <property type="entry name" value="NITROGENASE_1_2"/>
    <property type="match status" value="1"/>
</dbReference>
<gene>
    <name evidence="20" type="primary">nifD</name>
    <name evidence="19" type="ORF">AMOL_2246</name>
    <name evidence="20" type="ORF">CPU12_05530</name>
</gene>
<dbReference type="PANTHER" id="PTHR43457:SF1">
    <property type="entry name" value="NITROGENASE MOLYBDENUM-IRON PROTEIN ALPHA CHAIN"/>
    <property type="match status" value="1"/>
</dbReference>
<dbReference type="SUPFAM" id="SSF53807">
    <property type="entry name" value="Helical backbone' metal receptor"/>
    <property type="match status" value="1"/>
</dbReference>
<evidence type="ECO:0000313" key="22">
    <source>
        <dbReference type="Proteomes" id="UP000262712"/>
    </source>
</evidence>
<feature type="compositionally biased region" description="Polar residues" evidence="17">
    <location>
        <begin position="45"/>
        <end position="54"/>
    </location>
</feature>
<keyword evidence="9" id="KW-0067">ATP-binding</keyword>
<reference evidence="20 21" key="1">
    <citation type="submission" date="2017-09" db="EMBL/GenBank/DDBJ databases">
        <title>Arcobacter canalis sp. nov., a new species isolated from a water canal contaminated with urban sewage.</title>
        <authorList>
            <person name="Perez-Cataluna A."/>
            <person name="Salas-Masso N."/>
            <person name="Figueras M.J."/>
        </authorList>
    </citation>
    <scope>NUCLEOTIDE SEQUENCE [LARGE SCALE GENOMIC DNA]</scope>
    <source>
        <strain evidence="20 21">F98-3</strain>
    </source>
</reference>
<evidence type="ECO:0000256" key="8">
    <source>
        <dbReference type="ARBA" id="ARBA00022741"/>
    </source>
</evidence>
<evidence type="ECO:0000256" key="17">
    <source>
        <dbReference type="SAM" id="MobiDB-lite"/>
    </source>
</evidence>
<keyword evidence="10 16" id="KW-0560">Oxidoreductase</keyword>
<evidence type="ECO:0000313" key="21">
    <source>
        <dbReference type="Proteomes" id="UP000221222"/>
    </source>
</evidence>
<dbReference type="AlphaFoldDB" id="A0A2G1DJ74"/>
<sequence>MGEETLKTQQQEAIEEVLSAYPDKAAKNRAKHLGVDSPEGVKGSCDTTRSNKQTVPGVMSQRGCAYAGSKGVVWGPIKDMIHISHGPIGCGQYSRGGRRNYYIGTTGVDTFVTMNFSTDFNEKDIVFGGDKKLKKALEEIDELFPLNNGISIQSECPIGLIGDDIQSVSKIYKKETGTQTVAVSCEGFRGVSQSLGHHIANDMIRDHVMPDESYKKDFESTPYDVSIIGDYNIGGDAWATRILLEEIGLRVIAQWSGDASYKEMAIAAKSKLNLLHCYRSMNYISRHMEQEFGIPWMEYNFFGPTNTTESLRKIAAFFDEKIQNKTEEVIAKYTAMTDKVIAKYRPLLEGKKVMLYVGGLRPRHVIGAYEDLGMEVIGTGYEFAHGDDYKRTKEDLKRSTLIYDDANEFELEQFVKKMRPDLVAAGVKEKYVFQKMGLPFRQMHSWDYSGPYHGYDAFAVFAKDMDLAMNSPVWNHTQAPWEKEEIGA</sequence>
<dbReference type="InterPro" id="IPR005972">
    <property type="entry name" value="Nase_Mo-Fe_asu"/>
</dbReference>
<dbReference type="GO" id="GO:0005524">
    <property type="term" value="F:ATP binding"/>
    <property type="evidence" value="ECO:0007669"/>
    <property type="project" value="UniProtKB-KW"/>
</dbReference>
<feature type="domain" description="Nitrogenase/oxidoreductase component 1" evidence="18">
    <location>
        <begin position="64"/>
        <end position="466"/>
    </location>
</feature>
<evidence type="ECO:0000256" key="1">
    <source>
        <dbReference type="ARBA" id="ARBA00001919"/>
    </source>
</evidence>
<dbReference type="InterPro" id="IPR010143">
    <property type="entry name" value="Nase_comp1_asu"/>
</dbReference>
<dbReference type="InterPro" id="IPR000318">
    <property type="entry name" value="Nase_comp1_CS"/>
</dbReference>
<dbReference type="GO" id="GO:0016163">
    <property type="term" value="F:nitrogenase activity"/>
    <property type="evidence" value="ECO:0007669"/>
    <property type="project" value="UniProtKB-UniRule"/>
</dbReference>
<keyword evidence="8" id="KW-0547">Nucleotide-binding</keyword>
<evidence type="ECO:0000256" key="15">
    <source>
        <dbReference type="RuleBase" id="RU004021"/>
    </source>
</evidence>
<comment type="subunit">
    <text evidence="5">Tetramer of two alpha and two beta chains. Forms complex with the iron protein (nitrogenase component 2).</text>
</comment>
<dbReference type="NCBIfam" id="TIGR01282">
    <property type="entry name" value="nifD"/>
    <property type="match status" value="1"/>
</dbReference>
<proteinExistence type="inferred from homology"/>
<evidence type="ECO:0000256" key="14">
    <source>
        <dbReference type="ARBA" id="ARBA00047967"/>
    </source>
</evidence>
<evidence type="ECO:0000256" key="11">
    <source>
        <dbReference type="ARBA" id="ARBA00023004"/>
    </source>
</evidence>
<dbReference type="PROSITE" id="PS00699">
    <property type="entry name" value="NITROGENASE_1_1"/>
    <property type="match status" value="1"/>
</dbReference>
<keyword evidence="12" id="KW-0411">Iron-sulfur</keyword>
<dbReference type="Pfam" id="PF00148">
    <property type="entry name" value="Oxidored_nitro"/>
    <property type="match status" value="1"/>
</dbReference>
<feature type="region of interest" description="Disordered" evidence="17">
    <location>
        <begin position="29"/>
        <end position="54"/>
    </location>
</feature>
<dbReference type="GO" id="GO:0016612">
    <property type="term" value="C:molybdenum-iron nitrogenase complex"/>
    <property type="evidence" value="ECO:0007669"/>
    <property type="project" value="UniProtKB-UniRule"/>
</dbReference>
<keyword evidence="7 16" id="KW-0479">Metal-binding</keyword>
<organism evidence="20 21">
    <name type="scientific">Malaciobacter molluscorum LMG 25693</name>
    <dbReference type="NCBI Taxonomy" id="870501"/>
    <lineage>
        <taxon>Bacteria</taxon>
        <taxon>Pseudomonadati</taxon>
        <taxon>Campylobacterota</taxon>
        <taxon>Epsilonproteobacteria</taxon>
        <taxon>Campylobacterales</taxon>
        <taxon>Arcobacteraceae</taxon>
        <taxon>Malaciobacter</taxon>
    </lineage>
</organism>
<evidence type="ECO:0000256" key="12">
    <source>
        <dbReference type="ARBA" id="ARBA00023014"/>
    </source>
</evidence>
<keyword evidence="13 15" id="KW-0535">Nitrogen fixation</keyword>
<evidence type="ECO:0000256" key="7">
    <source>
        <dbReference type="ARBA" id="ARBA00022723"/>
    </source>
</evidence>
<dbReference type="CDD" id="cd01976">
    <property type="entry name" value="Nitrogenase_MoFe_alpha"/>
    <property type="match status" value="1"/>
</dbReference>
<dbReference type="Proteomes" id="UP000221222">
    <property type="component" value="Unassembled WGS sequence"/>
</dbReference>
<evidence type="ECO:0000256" key="9">
    <source>
        <dbReference type="ARBA" id="ARBA00022840"/>
    </source>
</evidence>
<reference evidence="19 22" key="2">
    <citation type="submission" date="2018-08" db="EMBL/GenBank/DDBJ databases">
        <title>Complete genome of the Arcobacter molluscorum type strain LMG 25693.</title>
        <authorList>
            <person name="Miller W.G."/>
            <person name="Yee E."/>
            <person name="Bono J.L."/>
        </authorList>
    </citation>
    <scope>NUCLEOTIDE SEQUENCE [LARGE SCALE GENOMIC DNA]</scope>
    <source>
        <strain evidence="19 22">CECT 7696</strain>
    </source>
</reference>
<dbReference type="GO" id="GO:0046872">
    <property type="term" value="F:metal ion binding"/>
    <property type="evidence" value="ECO:0007669"/>
    <property type="project" value="UniProtKB-KW"/>
</dbReference>
<dbReference type="KEGG" id="amol:AMOL_2246"/>
<evidence type="ECO:0000256" key="10">
    <source>
        <dbReference type="ARBA" id="ARBA00023002"/>
    </source>
</evidence>
<evidence type="ECO:0000259" key="18">
    <source>
        <dbReference type="Pfam" id="PF00148"/>
    </source>
</evidence>
<comment type="similarity">
    <text evidence="4 15">Belongs to the NifD/NifK/NifE/NifN family.</text>
</comment>
<evidence type="ECO:0000313" key="20">
    <source>
        <dbReference type="EMBL" id="PHO18454.1"/>
    </source>
</evidence>
<comment type="catalytic activity">
    <reaction evidence="14 16">
        <text>N2 + 8 reduced [2Fe-2S]-[ferredoxin] + 16 ATP + 16 H2O = H2 + 8 oxidized [2Fe-2S]-[ferredoxin] + 2 NH4(+) + 16 ADP + 16 phosphate + 6 H(+)</text>
        <dbReference type="Rhea" id="RHEA:21448"/>
        <dbReference type="Rhea" id="RHEA-COMP:10000"/>
        <dbReference type="Rhea" id="RHEA-COMP:10001"/>
        <dbReference type="ChEBI" id="CHEBI:15377"/>
        <dbReference type="ChEBI" id="CHEBI:15378"/>
        <dbReference type="ChEBI" id="CHEBI:17997"/>
        <dbReference type="ChEBI" id="CHEBI:18276"/>
        <dbReference type="ChEBI" id="CHEBI:28938"/>
        <dbReference type="ChEBI" id="CHEBI:30616"/>
        <dbReference type="ChEBI" id="CHEBI:33737"/>
        <dbReference type="ChEBI" id="CHEBI:33738"/>
        <dbReference type="ChEBI" id="CHEBI:43474"/>
        <dbReference type="ChEBI" id="CHEBI:456216"/>
        <dbReference type="EC" id="1.18.6.1"/>
    </reaction>
</comment>
<dbReference type="GO" id="GO:0051536">
    <property type="term" value="F:iron-sulfur cluster binding"/>
    <property type="evidence" value="ECO:0007669"/>
    <property type="project" value="UniProtKB-KW"/>
</dbReference>
<protein>
    <recommendedName>
        <fullName evidence="16">Nitrogenase protein alpha chain</fullName>
        <ecNumber evidence="16">1.18.6.1</ecNumber>
    </recommendedName>
</protein>
<evidence type="ECO:0000256" key="5">
    <source>
        <dbReference type="ARBA" id="ARBA00011462"/>
    </source>
</evidence>
<evidence type="ECO:0000256" key="2">
    <source>
        <dbReference type="ARBA" id="ARBA00001969"/>
    </source>
</evidence>
<evidence type="ECO:0000256" key="6">
    <source>
        <dbReference type="ARBA" id="ARBA00022505"/>
    </source>
</evidence>
<comment type="cofactor">
    <cofactor evidence="2">
        <name>[7Fe-Mo-9S-C-homocitryl] cluster</name>
        <dbReference type="ChEBI" id="CHEBI:30409"/>
    </cofactor>
</comment>
<keyword evidence="6" id="KW-0500">Molybdenum</keyword>
<dbReference type="EC" id="1.18.6.1" evidence="16"/>
<evidence type="ECO:0000256" key="13">
    <source>
        <dbReference type="ARBA" id="ARBA00023231"/>
    </source>
</evidence>
<evidence type="ECO:0000313" key="19">
    <source>
        <dbReference type="EMBL" id="AXX93199.1"/>
    </source>
</evidence>
<dbReference type="PANTHER" id="PTHR43457">
    <property type="entry name" value="NITROGENASE MOLYBDENUM-IRON PROTEIN ALPHA CHAIN"/>
    <property type="match status" value="1"/>
</dbReference>
<accession>A0A2G1DJ74</accession>
<dbReference type="EMBL" id="NXFY01000006">
    <property type="protein sequence ID" value="PHO18454.1"/>
    <property type="molecule type" value="Genomic_DNA"/>
</dbReference>